<organism evidence="1 2">
    <name type="scientific">Acinetobacter bereziniae</name>
    <name type="common">Acinetobacter genomosp. 10</name>
    <dbReference type="NCBI Taxonomy" id="106648"/>
    <lineage>
        <taxon>Bacteria</taxon>
        <taxon>Pseudomonadati</taxon>
        <taxon>Pseudomonadota</taxon>
        <taxon>Gammaproteobacteria</taxon>
        <taxon>Moraxellales</taxon>
        <taxon>Moraxellaceae</taxon>
        <taxon>Acinetobacter</taxon>
    </lineage>
</organism>
<accession>A0A8I1DJR6</accession>
<sequence length="237" mass="27017">MPKRLIFFLSHLMVSILLALLLSWLVFFIWYPAPLADALGVKHLFLILIAIDIIIGPLLSLFVYKEHKKGLKFDLMVVICIQLFAFVYGFYTIVNGRPVWLVYDTYVFHLVKNSDIEPSHIDAALPQFQKPGWLKPMFVNLDSSILKNNPVPQGTVVINHPMFFTDFSNAKRQIKSVSSPISLLEKYNDKQIVDATLQKYSSADAWLGLSAPAKDMVVLINKEKGEVVKIVDLRPWK</sequence>
<dbReference type="EMBL" id="CP092085">
    <property type="protein sequence ID" value="UUN98280.1"/>
    <property type="molecule type" value="Genomic_DNA"/>
</dbReference>
<evidence type="ECO:0000313" key="2">
    <source>
        <dbReference type="Proteomes" id="UP000644140"/>
    </source>
</evidence>
<dbReference type="InterPro" id="IPR047814">
    <property type="entry name" value="TfpX/TfpZ-like"/>
</dbReference>
<reference evidence="1" key="1">
    <citation type="submission" date="2022-02" db="EMBL/GenBank/DDBJ databases">
        <title>Characterization of Tn125 harboring carbapenem-resistant Acinetobacter bereziniae clinical isolates.</title>
        <authorList>
            <person name="Wong N.-K."/>
            <person name="Pan Q."/>
        </authorList>
    </citation>
    <scope>NUCLEOTIDE SEQUENCE</scope>
    <source>
        <strain evidence="1">GD03393</strain>
    </source>
</reference>
<name>A0A8I1DJR6_ACIBZ</name>
<proteinExistence type="predicted"/>
<gene>
    <name evidence="1" type="ORF">I9054_002085</name>
</gene>
<evidence type="ECO:0000313" key="1">
    <source>
        <dbReference type="EMBL" id="UUN98280.1"/>
    </source>
</evidence>
<dbReference type="RefSeq" id="WP_151781293.1">
    <property type="nucleotide sequence ID" value="NZ_BKNL01000045.1"/>
</dbReference>
<protein>
    <submittedName>
        <fullName evidence="1">Type IV pilin accessory protein</fullName>
    </submittedName>
</protein>
<dbReference type="NCBIfam" id="NF041437">
    <property type="entry name" value="TfpZ"/>
    <property type="match status" value="1"/>
</dbReference>
<dbReference type="AlphaFoldDB" id="A0A8I1DJR6"/>
<dbReference type="Proteomes" id="UP000644140">
    <property type="component" value="Chromosome"/>
</dbReference>